<dbReference type="SMART" id="SM00422">
    <property type="entry name" value="HTH_MERR"/>
    <property type="match status" value="1"/>
</dbReference>
<name>A0A3G4VME6_9VIBR</name>
<protein>
    <submittedName>
        <fullName evidence="5">MerR family transcriptional regulator</fullName>
    </submittedName>
</protein>
<proteinExistence type="predicted"/>
<evidence type="ECO:0000313" key="5">
    <source>
        <dbReference type="EMBL" id="AYV24041.1"/>
    </source>
</evidence>
<dbReference type="CDD" id="cd01104">
    <property type="entry name" value="HTH_MlrA-CarA"/>
    <property type="match status" value="1"/>
</dbReference>
<dbReference type="Gene3D" id="1.10.1660.10">
    <property type="match status" value="1"/>
</dbReference>
<dbReference type="Pfam" id="PF13411">
    <property type="entry name" value="MerR_1"/>
    <property type="match status" value="1"/>
</dbReference>
<dbReference type="PANTHER" id="PTHR30204:SF67">
    <property type="entry name" value="HTH-TYPE TRANSCRIPTIONAL REGULATOR MLRA-RELATED"/>
    <property type="match status" value="1"/>
</dbReference>
<accession>A0A3G4VME6</accession>
<dbReference type="InterPro" id="IPR000551">
    <property type="entry name" value="MerR-type_HTH_dom"/>
</dbReference>
<organism evidence="5 6">
    <name type="scientific">Vibrio mediterranei</name>
    <dbReference type="NCBI Taxonomy" id="689"/>
    <lineage>
        <taxon>Bacteria</taxon>
        <taxon>Pseudomonadati</taxon>
        <taxon>Pseudomonadota</taxon>
        <taxon>Gammaproteobacteria</taxon>
        <taxon>Vibrionales</taxon>
        <taxon>Vibrionaceae</taxon>
        <taxon>Vibrio</taxon>
    </lineage>
</organism>
<gene>
    <name evidence="5" type="ORF">ECB94_22500</name>
</gene>
<dbReference type="PANTHER" id="PTHR30204">
    <property type="entry name" value="REDOX-CYCLING DRUG-SENSING TRANSCRIPTIONAL ACTIVATOR SOXR"/>
    <property type="match status" value="1"/>
</dbReference>
<evidence type="ECO:0000259" key="4">
    <source>
        <dbReference type="PROSITE" id="PS50937"/>
    </source>
</evidence>
<dbReference type="InterPro" id="IPR009061">
    <property type="entry name" value="DNA-bd_dom_put_sf"/>
</dbReference>
<keyword evidence="2" id="KW-0238">DNA-binding</keyword>
<dbReference type="GO" id="GO:0003700">
    <property type="term" value="F:DNA-binding transcription factor activity"/>
    <property type="evidence" value="ECO:0007669"/>
    <property type="project" value="InterPro"/>
</dbReference>
<dbReference type="InterPro" id="IPR047057">
    <property type="entry name" value="MerR_fam"/>
</dbReference>
<dbReference type="GO" id="GO:0003677">
    <property type="term" value="F:DNA binding"/>
    <property type="evidence" value="ECO:0007669"/>
    <property type="project" value="UniProtKB-KW"/>
</dbReference>
<dbReference type="SUPFAM" id="SSF46955">
    <property type="entry name" value="Putative DNA-binding domain"/>
    <property type="match status" value="1"/>
</dbReference>
<evidence type="ECO:0000313" key="6">
    <source>
        <dbReference type="Proteomes" id="UP000279760"/>
    </source>
</evidence>
<dbReference type="PROSITE" id="PS50937">
    <property type="entry name" value="HTH_MERR_2"/>
    <property type="match status" value="1"/>
</dbReference>
<evidence type="ECO:0000256" key="2">
    <source>
        <dbReference type="ARBA" id="ARBA00023125"/>
    </source>
</evidence>
<reference evidence="5 6" key="1">
    <citation type="submission" date="2018-11" db="EMBL/GenBank/DDBJ databases">
        <title>Complete Genome Sequence of Vbrio mediterranei 117-T6: a Potential Pathogen Bacteria Isolated from the Conchocelis of Pyropia.</title>
        <authorList>
            <person name="Liu Q."/>
        </authorList>
    </citation>
    <scope>NUCLEOTIDE SEQUENCE [LARGE SCALE GENOMIC DNA]</scope>
    <source>
        <strain evidence="5 6">117-T6</strain>
    </source>
</reference>
<dbReference type="AlphaFoldDB" id="A0A3G4VME6"/>
<keyword evidence="3" id="KW-0804">Transcription</keyword>
<keyword evidence="1" id="KW-0805">Transcription regulation</keyword>
<dbReference type="Proteomes" id="UP000279760">
    <property type="component" value="Chromosome 2"/>
</dbReference>
<sequence length="292" mass="33054">MLTQMITWRVKSSFNHIQKRCVYDMGCNEKRYAIREIADLTGIKPVTLRAWQRRYNLVQPLRTEKGHRVYTADDLEKIKTIQSWLNKGVSIGKVKSLLESEVVSSAVEDANQLEEVSETLDSLAGLDGGKTDRLIAMVLKEYPLTIVESKFVIPILGAIHFLKLGPRSLQLALFKTMFIKHLSLMVNSESKRGHRLNKLMVSLDETGNIFAWLYYAQLVEQGESVVFLDGVEEMSTLFTDVAQYQAVYVFAQKSLPDKQLDTIVDALQRDGHNIQVSPVIAHLIDVRKGAES</sequence>
<feature type="domain" description="HTH merR-type" evidence="4">
    <location>
        <begin position="31"/>
        <end position="100"/>
    </location>
</feature>
<dbReference type="EMBL" id="CP033578">
    <property type="protein sequence ID" value="AYV24041.1"/>
    <property type="molecule type" value="Genomic_DNA"/>
</dbReference>
<evidence type="ECO:0000256" key="3">
    <source>
        <dbReference type="ARBA" id="ARBA00023163"/>
    </source>
</evidence>
<evidence type="ECO:0000256" key="1">
    <source>
        <dbReference type="ARBA" id="ARBA00023015"/>
    </source>
</evidence>